<keyword evidence="5" id="KW-0067">ATP-binding</keyword>
<evidence type="ECO:0000256" key="5">
    <source>
        <dbReference type="ARBA" id="ARBA00022840"/>
    </source>
</evidence>
<evidence type="ECO:0000256" key="3">
    <source>
        <dbReference type="ARBA" id="ARBA00022475"/>
    </source>
</evidence>
<dbReference type="GO" id="GO:0005524">
    <property type="term" value="F:ATP binding"/>
    <property type="evidence" value="ECO:0007669"/>
    <property type="project" value="UniProtKB-KW"/>
</dbReference>
<dbReference type="InterPro" id="IPR027417">
    <property type="entry name" value="P-loop_NTPase"/>
</dbReference>
<dbReference type="SMART" id="SM00382">
    <property type="entry name" value="AAA"/>
    <property type="match status" value="1"/>
</dbReference>
<dbReference type="CDD" id="cd03293">
    <property type="entry name" value="ABC_NrtD_SsuB_transporters"/>
    <property type="match status" value="1"/>
</dbReference>
<evidence type="ECO:0000256" key="2">
    <source>
        <dbReference type="ARBA" id="ARBA00022448"/>
    </source>
</evidence>
<evidence type="ECO:0000256" key="4">
    <source>
        <dbReference type="ARBA" id="ARBA00022741"/>
    </source>
</evidence>
<comment type="caution">
    <text evidence="7">The sequence shown here is derived from an EMBL/GenBank/DDBJ whole genome shotgun (WGS) entry which is preliminary data.</text>
</comment>
<reference evidence="7 8" key="1">
    <citation type="journal article" date="2016" name="Front. Microbiol.">
        <title>Genomic Resource of Rice Seed Associated Bacteria.</title>
        <authorList>
            <person name="Midha S."/>
            <person name="Bansal K."/>
            <person name="Sharma S."/>
            <person name="Kumar N."/>
            <person name="Patil P.P."/>
            <person name="Chaudhry V."/>
            <person name="Patil P.B."/>
        </authorList>
    </citation>
    <scope>NUCLEOTIDE SEQUENCE [LARGE SCALE GENOMIC DNA]</scope>
    <source>
        <strain evidence="7 8">NS331</strain>
    </source>
</reference>
<keyword evidence="8" id="KW-1185">Reference proteome</keyword>
<keyword evidence="4" id="KW-0547">Nucleotide-binding</keyword>
<protein>
    <recommendedName>
        <fullName evidence="6">ABC transporter domain-containing protein</fullName>
    </recommendedName>
</protein>
<dbReference type="Pfam" id="PF00005">
    <property type="entry name" value="ABC_tran"/>
    <property type="match status" value="1"/>
</dbReference>
<dbReference type="EMBL" id="LDSL01000009">
    <property type="protein sequence ID" value="KTT27641.1"/>
    <property type="molecule type" value="Genomic_DNA"/>
</dbReference>
<dbReference type="InterPro" id="IPR003439">
    <property type="entry name" value="ABC_transporter-like_ATP-bd"/>
</dbReference>
<evidence type="ECO:0000313" key="8">
    <source>
        <dbReference type="Proteomes" id="UP000072741"/>
    </source>
</evidence>
<dbReference type="PROSITE" id="PS00211">
    <property type="entry name" value="ABC_TRANSPORTER_1"/>
    <property type="match status" value="1"/>
</dbReference>
<dbReference type="PANTHER" id="PTHR42788:SF13">
    <property type="entry name" value="ALIPHATIC SULFONATES IMPORT ATP-BINDING PROTEIN SSUB"/>
    <property type="match status" value="1"/>
</dbReference>
<dbReference type="RefSeq" id="WP_058640173.1">
    <property type="nucleotide sequence ID" value="NZ_LDSL01000009.1"/>
</dbReference>
<evidence type="ECO:0000256" key="1">
    <source>
        <dbReference type="ARBA" id="ARBA00005417"/>
    </source>
</evidence>
<name>A0A147HCF7_9BURK</name>
<keyword evidence="3" id="KW-0472">Membrane</keyword>
<comment type="similarity">
    <text evidence="1">Belongs to the ABC transporter superfamily.</text>
</comment>
<sequence length="263" mass="29012">MQQIDILHLGKSFASSGGIRHVLHDIGCSIAPGEVVGLVGPSGCGKSTLLNILAGLDGDYRGQVRIQGRPIREQLGAGFRVAYVFQEPRLLPWFTLAQNLAFVLEAGGFARREWPTRIDAVLEAVGLADYRNDFPAQLSGGMQQRASIARAFCIDPDILLLDEPFSALDELTARTLRQSLLALWQRFRTTIVFVSHNAYEATFLADRLLVMGRGRIVQEIDLRSVPRPRSYDDLALFESSKQVIRILEQQAALPAGIPSPLPH</sequence>
<evidence type="ECO:0000313" key="7">
    <source>
        <dbReference type="EMBL" id="KTT27641.1"/>
    </source>
</evidence>
<dbReference type="PROSITE" id="PS50893">
    <property type="entry name" value="ABC_TRANSPORTER_2"/>
    <property type="match status" value="1"/>
</dbReference>
<keyword evidence="3" id="KW-1003">Cell membrane</keyword>
<gene>
    <name evidence="7" type="ORF">NS331_01055</name>
</gene>
<dbReference type="Gene3D" id="3.40.50.300">
    <property type="entry name" value="P-loop containing nucleotide triphosphate hydrolases"/>
    <property type="match status" value="1"/>
</dbReference>
<dbReference type="Proteomes" id="UP000072741">
    <property type="component" value="Unassembled WGS sequence"/>
</dbReference>
<proteinExistence type="inferred from homology"/>
<dbReference type="SUPFAM" id="SSF52540">
    <property type="entry name" value="P-loop containing nucleoside triphosphate hydrolases"/>
    <property type="match status" value="1"/>
</dbReference>
<accession>A0A147HCF7</accession>
<dbReference type="AlphaFoldDB" id="A0A147HCF7"/>
<dbReference type="GO" id="GO:0016887">
    <property type="term" value="F:ATP hydrolysis activity"/>
    <property type="evidence" value="ECO:0007669"/>
    <property type="project" value="InterPro"/>
</dbReference>
<feature type="domain" description="ABC transporter" evidence="6">
    <location>
        <begin position="4"/>
        <end position="238"/>
    </location>
</feature>
<organism evidence="7 8">
    <name type="scientific">Pseudacidovorax intermedius</name>
    <dbReference type="NCBI Taxonomy" id="433924"/>
    <lineage>
        <taxon>Bacteria</taxon>
        <taxon>Pseudomonadati</taxon>
        <taxon>Pseudomonadota</taxon>
        <taxon>Betaproteobacteria</taxon>
        <taxon>Burkholderiales</taxon>
        <taxon>Comamonadaceae</taxon>
        <taxon>Pseudacidovorax</taxon>
    </lineage>
</organism>
<dbReference type="InterPro" id="IPR003593">
    <property type="entry name" value="AAA+_ATPase"/>
</dbReference>
<evidence type="ECO:0000259" key="6">
    <source>
        <dbReference type="PROSITE" id="PS50893"/>
    </source>
</evidence>
<dbReference type="InterPro" id="IPR050166">
    <property type="entry name" value="ABC_transporter_ATP-bind"/>
</dbReference>
<keyword evidence="2" id="KW-0813">Transport</keyword>
<dbReference type="PANTHER" id="PTHR42788">
    <property type="entry name" value="TAURINE IMPORT ATP-BINDING PROTEIN-RELATED"/>
    <property type="match status" value="1"/>
</dbReference>
<dbReference type="InterPro" id="IPR017871">
    <property type="entry name" value="ABC_transporter-like_CS"/>
</dbReference>